<dbReference type="Proteomes" id="UP000613208">
    <property type="component" value="Unassembled WGS sequence"/>
</dbReference>
<dbReference type="FunFam" id="3.20.20.80:FF:000054">
    <property type="entry name" value="Glycogen debranching enzyme"/>
    <property type="match status" value="1"/>
</dbReference>
<dbReference type="Pfam" id="PF02922">
    <property type="entry name" value="CBM_48"/>
    <property type="match status" value="1"/>
</dbReference>
<dbReference type="SUPFAM" id="SSF51011">
    <property type="entry name" value="Glycosyl hydrolase domain"/>
    <property type="match status" value="1"/>
</dbReference>
<dbReference type="SUPFAM" id="SSF81296">
    <property type="entry name" value="E set domains"/>
    <property type="match status" value="1"/>
</dbReference>
<dbReference type="InterPro" id="IPR013780">
    <property type="entry name" value="Glyco_hydro_b"/>
</dbReference>
<feature type="domain" description="Glycosyl hydrolase family 13 catalytic" evidence="5">
    <location>
        <begin position="166"/>
        <end position="576"/>
    </location>
</feature>
<evidence type="ECO:0000256" key="4">
    <source>
        <dbReference type="ARBA" id="ARBA00023295"/>
    </source>
</evidence>
<dbReference type="InterPro" id="IPR011837">
    <property type="entry name" value="Glycogen_debranch_GlgX"/>
</dbReference>
<keyword evidence="3" id="KW-0809">Transit peptide</keyword>
<dbReference type="Gene3D" id="2.60.40.10">
    <property type="entry name" value="Immunoglobulins"/>
    <property type="match status" value="1"/>
</dbReference>
<keyword evidence="4" id="KW-0326">Glycosidase</keyword>
<dbReference type="InterPro" id="IPR013783">
    <property type="entry name" value="Ig-like_fold"/>
</dbReference>
<dbReference type="GO" id="GO:0004135">
    <property type="term" value="F:amylo-alpha-1,6-glucosidase activity"/>
    <property type="evidence" value="ECO:0007669"/>
    <property type="project" value="InterPro"/>
</dbReference>
<dbReference type="PANTHER" id="PTHR43002">
    <property type="entry name" value="GLYCOGEN DEBRANCHING ENZYME"/>
    <property type="match status" value="1"/>
</dbReference>
<evidence type="ECO:0000256" key="2">
    <source>
        <dbReference type="ARBA" id="ARBA00022801"/>
    </source>
</evidence>
<reference evidence="6" key="1">
    <citation type="submission" date="2020-06" db="EMBL/GenBank/DDBJ databases">
        <title>Characterization of fructooligosaccharide metabolism and fructooligosaccharide-degrading enzymes in human commensal butyrate producers.</title>
        <authorList>
            <person name="Tanno H."/>
            <person name="Fujii T."/>
            <person name="Hirano K."/>
            <person name="Maeno S."/>
            <person name="Tonozuka T."/>
            <person name="Sakamoto M."/>
            <person name="Ohkuma M."/>
            <person name="Tochio T."/>
            <person name="Endo A."/>
        </authorList>
    </citation>
    <scope>NUCLEOTIDE SEQUENCE</scope>
    <source>
        <strain evidence="6">JCM 17466</strain>
    </source>
</reference>
<gene>
    <name evidence="6" type="primary">glgX_2</name>
    <name evidence="6" type="ORF">ANBU17_25160</name>
</gene>
<dbReference type="InterPro" id="IPR014756">
    <property type="entry name" value="Ig_E-set"/>
</dbReference>
<dbReference type="CDD" id="cd11326">
    <property type="entry name" value="AmyAc_Glg_debranch"/>
    <property type="match status" value="1"/>
</dbReference>
<evidence type="ECO:0000313" key="6">
    <source>
        <dbReference type="EMBL" id="GFO86169.1"/>
    </source>
</evidence>
<dbReference type="InterPro" id="IPR004193">
    <property type="entry name" value="Glyco_hydro_13_N"/>
</dbReference>
<proteinExistence type="inferred from homology"/>
<dbReference type="AlphaFoldDB" id="A0A916VDD4"/>
<dbReference type="CDD" id="cd11234">
    <property type="entry name" value="E_set_GDE_N"/>
    <property type="match status" value="1"/>
</dbReference>
<dbReference type="SUPFAM" id="SSF51445">
    <property type="entry name" value="(Trans)glycosidases"/>
    <property type="match status" value="1"/>
</dbReference>
<dbReference type="InterPro" id="IPR006047">
    <property type="entry name" value="GH13_cat_dom"/>
</dbReference>
<organism evidence="6 7">
    <name type="scientific">Anaerostipes butyraticus</name>
    <dbReference type="NCBI Taxonomy" id="645466"/>
    <lineage>
        <taxon>Bacteria</taxon>
        <taxon>Bacillati</taxon>
        <taxon>Bacillota</taxon>
        <taxon>Clostridia</taxon>
        <taxon>Lachnospirales</taxon>
        <taxon>Lachnospiraceae</taxon>
        <taxon>Anaerostipes</taxon>
    </lineage>
</organism>
<evidence type="ECO:0000256" key="1">
    <source>
        <dbReference type="ARBA" id="ARBA00008061"/>
    </source>
</evidence>
<dbReference type="EMBL" id="BLYI01000059">
    <property type="protein sequence ID" value="GFO86169.1"/>
    <property type="molecule type" value="Genomic_DNA"/>
</dbReference>
<dbReference type="InterPro" id="IPR017853">
    <property type="entry name" value="GH"/>
</dbReference>
<comment type="caution">
    <text evidence="6">The sequence shown here is derived from an EMBL/GenBank/DDBJ whole genome shotgun (WGS) entry which is preliminary data.</text>
</comment>
<evidence type="ECO:0000259" key="5">
    <source>
        <dbReference type="SMART" id="SM00642"/>
    </source>
</evidence>
<keyword evidence="2" id="KW-0378">Hydrolase</keyword>
<dbReference type="Gene3D" id="3.20.20.80">
    <property type="entry name" value="Glycosidases"/>
    <property type="match status" value="1"/>
</dbReference>
<dbReference type="RefSeq" id="WP_201311839.1">
    <property type="nucleotide sequence ID" value="NZ_BLYI01000059.1"/>
</dbReference>
<protein>
    <submittedName>
        <fullName evidence="6">Glycogen debranching enzyme</fullName>
    </submittedName>
</protein>
<comment type="similarity">
    <text evidence="1">Belongs to the glycosyl hydrolase 13 family.</text>
</comment>
<dbReference type="SMART" id="SM00642">
    <property type="entry name" value="Aamy"/>
    <property type="match status" value="1"/>
</dbReference>
<evidence type="ECO:0000256" key="3">
    <source>
        <dbReference type="ARBA" id="ARBA00022946"/>
    </source>
</evidence>
<evidence type="ECO:0000313" key="7">
    <source>
        <dbReference type="Proteomes" id="UP000613208"/>
    </source>
</evidence>
<keyword evidence="7" id="KW-1185">Reference proteome</keyword>
<dbReference type="Gene3D" id="2.60.40.1180">
    <property type="entry name" value="Golgi alpha-mannosidase II"/>
    <property type="match status" value="1"/>
</dbReference>
<name>A0A916VDD4_9FIRM</name>
<sequence>MSVMKESSQLIPVDEYDGFRIRPGFFLENGAVAIPGGVSFTVQTQGGTGCELVLFEREAREPYAVIPFPEEYRIGHVYSMIVFDLDISEFEYAYRINGPYDPKKGQLFDKNRLLLDPYAKAVTGQSDWGVHPDYGFAYRARVVAPDFDWGEGKKKPIPMEDLIIYELHTRGFTKDASSGVCYPGTFEGIKEKIPYLKELGINAVELMPIFEFDETRENRVVNGERLLDYWGYNPIGFFAPNTSYASEKEFNREGDELKSLVKLLHDEGMEIILDVVFNHTAEGNQDGPVISLKGFDNNVYYMLTADGQYYNFSGCGNTLNCNHPVVQNMILDCLRYWVIEYRIDGFRFDLASILGRSEDGTPLSKPPLLERLAFDPILGKVKLIAEAWDAGGLYQVGSFPSWNRWSEWNGRYRDDMRRFLKGDAGMVPAVMERMTGSKDLYDPSVRGYEASVNFITCHDGFTLWDLYSYNVKHNEANGWNNTDGENNNNSWNCGEEGETQREEVLRLRKKLVKNAVSVLMLSRGVPMLLSGDEFCNTQFGNNNSYCQDNKISWLNWDQLQENEDVFRHFQKMIHYRRRKNVLKRNTKAPQNGLPGVSFHGIHPWEADQEPESRVLGIMFAGKNREETEDEVIYVGMNMHWEPCTIELPEPGECRWEIISNTAWNQDVQVYDRKKIWLEERSVVVLEMIRD</sequence>
<dbReference type="NCBIfam" id="TIGR02100">
    <property type="entry name" value="glgX_debranch"/>
    <property type="match status" value="1"/>
</dbReference>
<dbReference type="Pfam" id="PF00128">
    <property type="entry name" value="Alpha-amylase"/>
    <property type="match status" value="1"/>
</dbReference>
<dbReference type="GO" id="GO:0005980">
    <property type="term" value="P:glycogen catabolic process"/>
    <property type="evidence" value="ECO:0007669"/>
    <property type="project" value="InterPro"/>
</dbReference>
<accession>A0A916VDD4</accession>